<dbReference type="Gene3D" id="3.40.50.1240">
    <property type="entry name" value="Phosphoglycerate mutase-like"/>
    <property type="match status" value="1"/>
</dbReference>
<dbReference type="Pfam" id="PF00300">
    <property type="entry name" value="His_Phos_1"/>
    <property type="match status" value="1"/>
</dbReference>
<sequence>MTIIDFIRHGEPDTHIHDDRLRPLTTRGQRQSHAIATNLIYIPYTAVYASPAARATETVQPLATVIGKEIIHDDRLLERQMPDWVVDFPGYVRKQWTDLTYAQAGGRINRAGSGAIPSVYAIIATGWGGCGRHTWNGYE</sequence>
<reference evidence="1" key="1">
    <citation type="submission" date="2019-10" db="EMBL/GenBank/DDBJ databases">
        <title>Malate fermentation in French cider.</title>
        <authorList>
            <person name="Cousin F.J."/>
            <person name="Medina Fernandez S."/>
            <person name="Misery B."/>
            <person name="Laplace J.-M."/>
            <person name="Cretenet M."/>
        </authorList>
    </citation>
    <scope>NUCLEOTIDE SEQUENCE</scope>
    <source>
        <strain evidence="1">UCMA15129</strain>
    </source>
</reference>
<organism evidence="1 2">
    <name type="scientific">Oenococcus oeni</name>
    <name type="common">Leuconostoc oenos</name>
    <dbReference type="NCBI Taxonomy" id="1247"/>
    <lineage>
        <taxon>Bacteria</taxon>
        <taxon>Bacillati</taxon>
        <taxon>Bacillota</taxon>
        <taxon>Bacilli</taxon>
        <taxon>Lactobacillales</taxon>
        <taxon>Lactobacillaceae</taxon>
        <taxon>Oenococcus</taxon>
    </lineage>
</organism>
<dbReference type="CDD" id="cd07067">
    <property type="entry name" value="HP_PGM_like"/>
    <property type="match status" value="1"/>
</dbReference>
<evidence type="ECO:0000313" key="1">
    <source>
        <dbReference type="EMBL" id="MDV7714923.1"/>
    </source>
</evidence>
<dbReference type="AlphaFoldDB" id="A0AAJ2P125"/>
<dbReference type="RefSeq" id="WP_002817996.1">
    <property type="nucleotide sequence ID" value="NZ_CP027431.1"/>
</dbReference>
<dbReference type="Proteomes" id="UP001281024">
    <property type="component" value="Unassembled WGS sequence"/>
</dbReference>
<evidence type="ECO:0000313" key="2">
    <source>
        <dbReference type="Proteomes" id="UP001281024"/>
    </source>
</evidence>
<accession>A0AAJ2P125</accession>
<protein>
    <submittedName>
        <fullName evidence="1">Histidine phosphatase family protein</fullName>
    </submittedName>
</protein>
<comment type="caution">
    <text evidence="1">The sequence shown here is derived from an EMBL/GenBank/DDBJ whole genome shotgun (WGS) entry which is preliminary data.</text>
</comment>
<dbReference type="SUPFAM" id="SSF53254">
    <property type="entry name" value="Phosphoglycerate mutase-like"/>
    <property type="match status" value="1"/>
</dbReference>
<dbReference type="EMBL" id="WERV01000003">
    <property type="protein sequence ID" value="MDV7714923.1"/>
    <property type="molecule type" value="Genomic_DNA"/>
</dbReference>
<dbReference type="InterPro" id="IPR013078">
    <property type="entry name" value="His_Pase_superF_clade-1"/>
</dbReference>
<dbReference type="GeneID" id="75064911"/>
<name>A0AAJ2P125_OENOE</name>
<proteinExistence type="predicted"/>
<dbReference type="InterPro" id="IPR029033">
    <property type="entry name" value="His_PPase_superfam"/>
</dbReference>
<gene>
    <name evidence="1" type="ORF">GA838_03930</name>
</gene>